<dbReference type="InterPro" id="IPR050491">
    <property type="entry name" value="AmpC-like"/>
</dbReference>
<dbReference type="Proteomes" id="UP000194127">
    <property type="component" value="Unassembled WGS sequence"/>
</dbReference>
<evidence type="ECO:0000259" key="3">
    <source>
        <dbReference type="Pfam" id="PF00144"/>
    </source>
</evidence>
<feature type="domain" description="Beta-lactamase-related" evidence="3">
    <location>
        <begin position="59"/>
        <end position="394"/>
    </location>
</feature>
<reference evidence="4 5" key="1">
    <citation type="submission" date="2017-04" db="EMBL/GenBank/DDBJ databases">
        <title>Genome Sequence of the Model Brown-Rot Fungus Postia placenta SB12.</title>
        <authorList>
            <consortium name="DOE Joint Genome Institute"/>
            <person name="Gaskell J."/>
            <person name="Kersten P."/>
            <person name="Larrondo L.F."/>
            <person name="Canessa P."/>
            <person name="Martinez D."/>
            <person name="Hibbett D."/>
            <person name="Schmoll M."/>
            <person name="Kubicek C.P."/>
            <person name="Martinez A.T."/>
            <person name="Yadav J."/>
            <person name="Master E."/>
            <person name="Magnuson J.K."/>
            <person name="James T."/>
            <person name="Yaver D."/>
            <person name="Berka R."/>
            <person name="Labutti K."/>
            <person name="Lipzen A."/>
            <person name="Aerts A."/>
            <person name="Barry K."/>
            <person name="Henrissat B."/>
            <person name="Blanchette R."/>
            <person name="Grigoriev I."/>
            <person name="Cullen D."/>
        </authorList>
    </citation>
    <scope>NUCLEOTIDE SEQUENCE [LARGE SCALE GENOMIC DNA]</scope>
    <source>
        <strain evidence="4 5">MAD-698-R-SB12</strain>
    </source>
</reference>
<evidence type="ECO:0000313" key="5">
    <source>
        <dbReference type="Proteomes" id="UP000194127"/>
    </source>
</evidence>
<dbReference type="EMBL" id="KZ110610">
    <property type="protein sequence ID" value="OSX57030.1"/>
    <property type="molecule type" value="Genomic_DNA"/>
</dbReference>
<feature type="signal peptide" evidence="2">
    <location>
        <begin position="1"/>
        <end position="21"/>
    </location>
</feature>
<accession>A0A1X6MKV9</accession>
<keyword evidence="5" id="KW-1185">Reference proteome</keyword>
<feature type="chain" id="PRO_5010867067" description="Beta-lactamase-related domain-containing protein" evidence="2">
    <location>
        <begin position="22"/>
        <end position="621"/>
    </location>
</feature>
<evidence type="ECO:0000256" key="1">
    <source>
        <dbReference type="ARBA" id="ARBA00038215"/>
    </source>
</evidence>
<proteinExistence type="inferred from homology"/>
<keyword evidence="2" id="KW-0732">Signal</keyword>
<dbReference type="OrthoDB" id="5946976at2759"/>
<dbReference type="RefSeq" id="XP_024333824.1">
    <property type="nucleotide sequence ID" value="XM_024477206.1"/>
</dbReference>
<name>A0A1X6MKV9_9APHY</name>
<dbReference type="SUPFAM" id="SSF56601">
    <property type="entry name" value="beta-lactamase/transpeptidase-like"/>
    <property type="match status" value="1"/>
</dbReference>
<protein>
    <recommendedName>
        <fullName evidence="3">Beta-lactamase-related domain-containing protein</fullName>
    </recommendedName>
</protein>
<dbReference type="GeneID" id="36322156"/>
<comment type="similarity">
    <text evidence="1">Belongs to the peptidase S12 family.</text>
</comment>
<dbReference type="InterPro" id="IPR012338">
    <property type="entry name" value="Beta-lactam/transpept-like"/>
</dbReference>
<sequence length="621" mass="68008">MFFCPVVLFVLTLALCSLSSSHPSRLFGTPEPGWAITPAISLLTQKVLAEWGIHGSAVGVVHLTDTGQVETDLGSWGTMSEDGKPVSVDTLFSIGTSSKSFLPAAMAILIDDFARGRNNTPLPSGLDVLTWDTRIRELFPGHSEWALQNPNAQANATIRDALEQRVGIQSNPLFFGREDKPLDVVMRLRHLVPLGDSRTFTSVSHETYTLAAHIITTFSGMPYTQFAQERIFSPVGMSATTFSGTAATRSGLLSEGWNEHGRRVPHWLPDTAEEVMAGSHGLISSAHDLTKWIAVLLKHGVNPGTNESVLPWSVLVETLGSRHVVLLEPSDYIEIPNPMGWRDTMYFYGYDDDIVSNIIVVKWAAESYGSEPGARTHIVLSPSDKLGVVILMNGHMIPGTPTVIHKIIEDLLDLPSNASRLETSIPQPLSWTHIAQEDAIDLVDSTSLNVTEKVPEDNSPPEQRLMTINTRTETSWYSLHAGKPFVPLEQFAGQYVSPAFGTLTLCAPNSSSDECAAVIRDFATCGELRWNMPALYAAWPGVFVSHLRWEHIGNNAWSVVPLTLYPDGFGRDRTPFTDSTKGEQVAKCVVREDHVLGCGLWDADQPGPNATVADAWFTKFA</sequence>
<dbReference type="InterPro" id="IPR001466">
    <property type="entry name" value="Beta-lactam-related"/>
</dbReference>
<dbReference type="Gene3D" id="3.40.710.10">
    <property type="entry name" value="DD-peptidase/beta-lactamase superfamily"/>
    <property type="match status" value="1"/>
</dbReference>
<dbReference type="PANTHER" id="PTHR46825:SF15">
    <property type="entry name" value="BETA-LACTAMASE-RELATED DOMAIN-CONTAINING PROTEIN"/>
    <property type="match status" value="1"/>
</dbReference>
<evidence type="ECO:0000313" key="4">
    <source>
        <dbReference type="EMBL" id="OSX57030.1"/>
    </source>
</evidence>
<evidence type="ECO:0000256" key="2">
    <source>
        <dbReference type="SAM" id="SignalP"/>
    </source>
</evidence>
<dbReference type="STRING" id="670580.A0A1X6MKV9"/>
<dbReference type="PANTHER" id="PTHR46825">
    <property type="entry name" value="D-ALANYL-D-ALANINE-CARBOXYPEPTIDASE/ENDOPEPTIDASE AMPH"/>
    <property type="match status" value="1"/>
</dbReference>
<dbReference type="Pfam" id="PF00144">
    <property type="entry name" value="Beta-lactamase"/>
    <property type="match status" value="1"/>
</dbReference>
<organism evidence="4 5">
    <name type="scientific">Postia placenta MAD-698-R-SB12</name>
    <dbReference type="NCBI Taxonomy" id="670580"/>
    <lineage>
        <taxon>Eukaryota</taxon>
        <taxon>Fungi</taxon>
        <taxon>Dikarya</taxon>
        <taxon>Basidiomycota</taxon>
        <taxon>Agaricomycotina</taxon>
        <taxon>Agaricomycetes</taxon>
        <taxon>Polyporales</taxon>
        <taxon>Adustoporiaceae</taxon>
        <taxon>Rhodonia</taxon>
    </lineage>
</organism>
<dbReference type="AlphaFoldDB" id="A0A1X6MKV9"/>
<gene>
    <name evidence="4" type="ORF">POSPLADRAFT_1037230</name>
</gene>